<proteinExistence type="predicted"/>
<feature type="transmembrane region" description="Helical" evidence="2">
    <location>
        <begin position="12"/>
        <end position="33"/>
    </location>
</feature>
<keyword evidence="2" id="KW-0472">Membrane</keyword>
<reference evidence="3" key="1">
    <citation type="submission" date="2021-02" db="EMBL/GenBank/DDBJ databases">
        <authorList>
            <person name="Dougan E. K."/>
            <person name="Rhodes N."/>
            <person name="Thang M."/>
            <person name="Chan C."/>
        </authorList>
    </citation>
    <scope>NUCLEOTIDE SEQUENCE</scope>
</reference>
<comment type="caution">
    <text evidence="3">The sequence shown here is derived from an EMBL/GenBank/DDBJ whole genome shotgun (WGS) entry which is preliminary data.</text>
</comment>
<gene>
    <name evidence="3" type="ORF">SNAT2548_LOCUS20515</name>
</gene>
<evidence type="ECO:0000313" key="3">
    <source>
        <dbReference type="EMBL" id="CAE7375525.1"/>
    </source>
</evidence>
<dbReference type="EMBL" id="CAJNDS010002212">
    <property type="protein sequence ID" value="CAE7375525.1"/>
    <property type="molecule type" value="Genomic_DNA"/>
</dbReference>
<feature type="region of interest" description="Disordered" evidence="1">
    <location>
        <begin position="71"/>
        <end position="198"/>
    </location>
</feature>
<keyword evidence="2" id="KW-1133">Transmembrane helix</keyword>
<dbReference type="Proteomes" id="UP000604046">
    <property type="component" value="Unassembled WGS sequence"/>
</dbReference>
<protein>
    <submittedName>
        <fullName evidence="3">Uncharacterized protein</fullName>
    </submittedName>
</protein>
<dbReference type="AlphaFoldDB" id="A0A812Q3I4"/>
<dbReference type="OrthoDB" id="273917at2759"/>
<feature type="compositionally biased region" description="Polar residues" evidence="1">
    <location>
        <begin position="114"/>
        <end position="130"/>
    </location>
</feature>
<feature type="compositionally biased region" description="Basic and acidic residues" evidence="1">
    <location>
        <begin position="71"/>
        <end position="88"/>
    </location>
</feature>
<evidence type="ECO:0000256" key="1">
    <source>
        <dbReference type="SAM" id="MobiDB-lite"/>
    </source>
</evidence>
<name>A0A812Q3I4_9DINO</name>
<sequence>MAGENVVHNEYILLVVVGIILFGLCTGVCAFTWRNRRDLWLLIAIPLKLGPGHDDIEKATTADRIVYERAEQRRREREEREEALREAADPGQGSDDEAPVMPHQLEEGRRSRTGSKGSTTAGTDSRTSQAVGKHRGRKSSRASDPGIARRHLHEGDLDSRPISLTMPPGGRKMGRVSPLDVGDAEDPLSLSDSTQVGS</sequence>
<accession>A0A812Q3I4</accession>
<evidence type="ECO:0000256" key="2">
    <source>
        <dbReference type="SAM" id="Phobius"/>
    </source>
</evidence>
<evidence type="ECO:0000313" key="4">
    <source>
        <dbReference type="Proteomes" id="UP000604046"/>
    </source>
</evidence>
<organism evidence="3 4">
    <name type="scientific">Symbiodinium natans</name>
    <dbReference type="NCBI Taxonomy" id="878477"/>
    <lineage>
        <taxon>Eukaryota</taxon>
        <taxon>Sar</taxon>
        <taxon>Alveolata</taxon>
        <taxon>Dinophyceae</taxon>
        <taxon>Suessiales</taxon>
        <taxon>Symbiodiniaceae</taxon>
        <taxon>Symbiodinium</taxon>
    </lineage>
</organism>
<keyword evidence="4" id="KW-1185">Reference proteome</keyword>
<keyword evidence="2" id="KW-0812">Transmembrane</keyword>